<reference evidence="1" key="1">
    <citation type="journal article" date="2015" name="Nature">
        <title>Complex archaea that bridge the gap between prokaryotes and eukaryotes.</title>
        <authorList>
            <person name="Spang A."/>
            <person name="Saw J.H."/>
            <person name="Jorgensen S.L."/>
            <person name="Zaremba-Niedzwiedzka K."/>
            <person name="Martijn J."/>
            <person name="Lind A.E."/>
            <person name="van Eijk R."/>
            <person name="Schleper C."/>
            <person name="Guy L."/>
            <person name="Ettema T.J."/>
        </authorList>
    </citation>
    <scope>NUCLEOTIDE SEQUENCE</scope>
</reference>
<feature type="non-terminal residue" evidence="1">
    <location>
        <position position="1"/>
    </location>
</feature>
<protein>
    <submittedName>
        <fullName evidence="1">Uncharacterized protein</fullName>
    </submittedName>
</protein>
<name>A0A0F8Y1T3_9ZZZZ</name>
<dbReference type="EMBL" id="LAZR01055952">
    <property type="protein sequence ID" value="KKK75253.1"/>
    <property type="molecule type" value="Genomic_DNA"/>
</dbReference>
<feature type="non-terminal residue" evidence="1">
    <location>
        <position position="391"/>
    </location>
</feature>
<accession>A0A0F8Y1T3</accession>
<gene>
    <name evidence="1" type="ORF">LCGC14_2875560</name>
</gene>
<comment type="caution">
    <text evidence="1">The sequence shown here is derived from an EMBL/GenBank/DDBJ whole genome shotgun (WGS) entry which is preliminary data.</text>
</comment>
<organism evidence="1">
    <name type="scientific">marine sediment metagenome</name>
    <dbReference type="NCBI Taxonomy" id="412755"/>
    <lineage>
        <taxon>unclassified sequences</taxon>
        <taxon>metagenomes</taxon>
        <taxon>ecological metagenomes</taxon>
    </lineage>
</organism>
<sequence length="391" mass="44221">PLGDEESIMAIRDFVNARSRANIERYYQNPGHGLQAKQMDFAELADRVERHLAGKSGQTPQISSSDMAAIRTFYSDLRMPLNHMREVAKRVGVMGRDFILHNYTDRFIWDQALAMVSAYSFWYTRNTMKWAIRAMNSPGMMAGILRTMQELRHINADLPEWYQDTVRLKDVSGDYFFPIQSLFNPIYSFFGDKFRDADMRQTPIGEIINEGSQYGASPTALLNTGMAISATIRGENAEAQKWLGFIGGASKGLRALTVLARQAAPENSVIRDIIPPGGMGVEFWLVDQKNLGAEEGAELRFVGGPFERRRMGKAVWELMEEEILTQEEGYDAGYYGRGEAWDLGLQRASENTAKWDVLGWLSGSGLRGRSQVDIDVFNIDKDVRTYYTIKD</sequence>
<dbReference type="AlphaFoldDB" id="A0A0F8Y1T3"/>
<evidence type="ECO:0000313" key="1">
    <source>
        <dbReference type="EMBL" id="KKK75253.1"/>
    </source>
</evidence>
<proteinExistence type="predicted"/>